<evidence type="ECO:0000313" key="8">
    <source>
        <dbReference type="Proteomes" id="UP000053766"/>
    </source>
</evidence>
<dbReference type="AlphaFoldDB" id="A0A0D8XF19"/>
<feature type="binding site" evidence="4">
    <location>
        <position position="7"/>
    </location>
    <ligand>
        <name>Zn(2+)</name>
        <dbReference type="ChEBI" id="CHEBI:29105"/>
        <note>ligand shared with metalloproteinase partner</note>
    </ligand>
</feature>
<evidence type="ECO:0000313" key="7">
    <source>
        <dbReference type="EMBL" id="KJH43225.1"/>
    </source>
</evidence>
<protein>
    <recommendedName>
        <fullName evidence="6">NTR domain-containing protein</fullName>
    </recommendedName>
</protein>
<keyword evidence="3 5" id="KW-1015">Disulfide bond</keyword>
<proteinExistence type="predicted"/>
<gene>
    <name evidence="7" type="ORF">DICVIV_10761</name>
</gene>
<organism evidence="7 8">
    <name type="scientific">Dictyocaulus viviparus</name>
    <name type="common">Bovine lungworm</name>
    <dbReference type="NCBI Taxonomy" id="29172"/>
    <lineage>
        <taxon>Eukaryota</taxon>
        <taxon>Metazoa</taxon>
        <taxon>Ecdysozoa</taxon>
        <taxon>Nematoda</taxon>
        <taxon>Chromadorea</taxon>
        <taxon>Rhabditida</taxon>
        <taxon>Rhabditina</taxon>
        <taxon>Rhabditomorpha</taxon>
        <taxon>Strongyloidea</taxon>
        <taxon>Metastrongylidae</taxon>
        <taxon>Dictyocaulus</taxon>
    </lineage>
</organism>
<comment type="subcellular location">
    <subcellularLocation>
        <location evidence="1">Secreted</location>
    </subcellularLocation>
</comment>
<keyword evidence="2" id="KW-0964">Secreted</keyword>
<dbReference type="GO" id="GO:0002020">
    <property type="term" value="F:protease binding"/>
    <property type="evidence" value="ECO:0007669"/>
    <property type="project" value="TreeGrafter"/>
</dbReference>
<dbReference type="SUPFAM" id="SSF50242">
    <property type="entry name" value="TIMP-like"/>
    <property type="match status" value="1"/>
</dbReference>
<evidence type="ECO:0000259" key="6">
    <source>
        <dbReference type="PROSITE" id="PS50189"/>
    </source>
</evidence>
<evidence type="ECO:0000256" key="5">
    <source>
        <dbReference type="PIRSR" id="PIRSR601820-3"/>
    </source>
</evidence>
<dbReference type="GO" id="GO:0005615">
    <property type="term" value="C:extracellular space"/>
    <property type="evidence" value="ECO:0007669"/>
    <property type="project" value="TreeGrafter"/>
</dbReference>
<dbReference type="InterPro" id="IPR001820">
    <property type="entry name" value="TIMP"/>
</dbReference>
<dbReference type="GO" id="GO:0051045">
    <property type="term" value="P:negative regulation of membrane protein ectodomain proteolysis"/>
    <property type="evidence" value="ECO:0007669"/>
    <property type="project" value="TreeGrafter"/>
</dbReference>
<dbReference type="GO" id="GO:0046872">
    <property type="term" value="F:metal ion binding"/>
    <property type="evidence" value="ECO:0007669"/>
    <property type="project" value="UniProtKB-KW"/>
</dbReference>
<dbReference type="Pfam" id="PF00965">
    <property type="entry name" value="TIMP"/>
    <property type="match status" value="1"/>
</dbReference>
<keyword evidence="8" id="KW-1185">Reference proteome</keyword>
<dbReference type="Proteomes" id="UP000053766">
    <property type="component" value="Unassembled WGS sequence"/>
</dbReference>
<dbReference type="STRING" id="29172.A0A0D8XF19"/>
<evidence type="ECO:0000256" key="3">
    <source>
        <dbReference type="ARBA" id="ARBA00023157"/>
    </source>
</evidence>
<dbReference type="PROSITE" id="PS50189">
    <property type="entry name" value="NTR"/>
    <property type="match status" value="1"/>
</dbReference>
<evidence type="ECO:0000256" key="4">
    <source>
        <dbReference type="PIRSR" id="PIRSR601820-1"/>
    </source>
</evidence>
<dbReference type="InterPro" id="IPR001134">
    <property type="entry name" value="Netrin_domain"/>
</dbReference>
<dbReference type="GO" id="GO:0008191">
    <property type="term" value="F:metalloendopeptidase inhibitor activity"/>
    <property type="evidence" value="ECO:0007669"/>
    <property type="project" value="InterPro"/>
</dbReference>
<keyword evidence="4" id="KW-0479">Metal-binding</keyword>
<feature type="domain" description="NTR" evidence="6">
    <location>
        <begin position="7"/>
        <end position="103"/>
    </location>
</feature>
<accession>A0A0D8XF19</accession>
<dbReference type="GO" id="GO:0031012">
    <property type="term" value="C:extracellular matrix"/>
    <property type="evidence" value="ECO:0007669"/>
    <property type="project" value="TreeGrafter"/>
</dbReference>
<evidence type="ECO:0000256" key="2">
    <source>
        <dbReference type="ARBA" id="ARBA00022525"/>
    </source>
</evidence>
<reference evidence="7 8" key="1">
    <citation type="submission" date="2013-11" db="EMBL/GenBank/DDBJ databases">
        <title>Draft genome of the bovine lungworm Dictyocaulus viviparus.</title>
        <authorList>
            <person name="Mitreva M."/>
        </authorList>
    </citation>
    <scope>NUCLEOTIDE SEQUENCE [LARGE SCALE GENOMIC DNA]</scope>
    <source>
        <strain evidence="7 8">HannoverDv2000</strain>
    </source>
</reference>
<dbReference type="PANTHER" id="PTHR11844:SF25">
    <property type="entry name" value="NTR DOMAIN-CONTAINING PROTEIN"/>
    <property type="match status" value="1"/>
</dbReference>
<dbReference type="EMBL" id="KN716580">
    <property type="protein sequence ID" value="KJH43225.1"/>
    <property type="molecule type" value="Genomic_DNA"/>
</dbReference>
<sequence length="103" mass="11076">MMDISACKCSLRPSEETFCGADWVAHVKVLKKKISPGGGMSDVGYEFKPLKLFKIPAGAPCPSTVFTSSESSACGIDLELKKEYLLAGTVLEEVTNLQYPADV</sequence>
<dbReference type="InterPro" id="IPR008993">
    <property type="entry name" value="TIMP-like_OB-fold"/>
</dbReference>
<evidence type="ECO:0000256" key="1">
    <source>
        <dbReference type="ARBA" id="ARBA00004613"/>
    </source>
</evidence>
<reference evidence="8" key="2">
    <citation type="journal article" date="2016" name="Sci. Rep.">
        <title>Dictyocaulus viviparus genome, variome and transcriptome elucidate lungworm biology and support future intervention.</title>
        <authorList>
            <person name="McNulty S.N."/>
            <person name="Strube C."/>
            <person name="Rosa B.A."/>
            <person name="Martin J.C."/>
            <person name="Tyagi R."/>
            <person name="Choi Y.J."/>
            <person name="Wang Q."/>
            <person name="Hallsworth Pepin K."/>
            <person name="Zhang X."/>
            <person name="Ozersky P."/>
            <person name="Wilson R.K."/>
            <person name="Sternberg P.W."/>
            <person name="Gasser R.B."/>
            <person name="Mitreva M."/>
        </authorList>
    </citation>
    <scope>NUCLEOTIDE SEQUENCE [LARGE SCALE GENOMIC DNA]</scope>
    <source>
        <strain evidence="8">HannoverDv2000</strain>
    </source>
</reference>
<feature type="disulfide bond" evidence="5">
    <location>
        <begin position="7"/>
        <end position="74"/>
    </location>
</feature>
<dbReference type="PANTHER" id="PTHR11844">
    <property type="entry name" value="METALLOPROTEASE INHIBITOR"/>
    <property type="match status" value="1"/>
</dbReference>
<dbReference type="OrthoDB" id="5826152at2759"/>
<name>A0A0D8XF19_DICVI</name>
<keyword evidence="4" id="KW-0862">Zinc</keyword>
<dbReference type="Gene3D" id="2.40.50.120">
    <property type="match status" value="1"/>
</dbReference>